<reference evidence="1 2" key="1">
    <citation type="submission" date="2019-10" db="EMBL/GenBank/DDBJ databases">
        <title>Genome sequence of Phaeocystidibacter marisrubri JCM30614 (type strain).</title>
        <authorList>
            <person name="Bowman J.P."/>
        </authorList>
    </citation>
    <scope>NUCLEOTIDE SEQUENCE [LARGE SCALE GENOMIC DNA]</scope>
    <source>
        <strain evidence="1 2">JCM 30614</strain>
    </source>
</reference>
<dbReference type="RefSeq" id="WP_151693019.1">
    <property type="nucleotide sequence ID" value="NZ_BMGX01000001.1"/>
</dbReference>
<dbReference type="Proteomes" id="UP000484164">
    <property type="component" value="Unassembled WGS sequence"/>
</dbReference>
<accession>A0A6L3ZFC1</accession>
<keyword evidence="2" id="KW-1185">Reference proteome</keyword>
<evidence type="ECO:0000313" key="1">
    <source>
        <dbReference type="EMBL" id="KAB2815589.1"/>
    </source>
</evidence>
<evidence type="ECO:0000313" key="2">
    <source>
        <dbReference type="Proteomes" id="UP000484164"/>
    </source>
</evidence>
<sequence length="67" mass="7098">MGFGQSKHNIEIGISASSLGAAKSKAVALERIGNKANEESLQILAELAQKPNINSLLKKYSGMLKSL</sequence>
<comment type="caution">
    <text evidence="1">The sequence shown here is derived from an EMBL/GenBank/DDBJ whole genome shotgun (WGS) entry which is preliminary data.</text>
</comment>
<dbReference type="EMBL" id="WBVQ01000002">
    <property type="protein sequence ID" value="KAB2815589.1"/>
    <property type="molecule type" value="Genomic_DNA"/>
</dbReference>
<proteinExistence type="predicted"/>
<gene>
    <name evidence="1" type="ORF">F8C82_07755</name>
</gene>
<dbReference type="AlphaFoldDB" id="A0A6L3ZFC1"/>
<organism evidence="1 2">
    <name type="scientific">Phaeocystidibacter marisrubri</name>
    <dbReference type="NCBI Taxonomy" id="1577780"/>
    <lineage>
        <taxon>Bacteria</taxon>
        <taxon>Pseudomonadati</taxon>
        <taxon>Bacteroidota</taxon>
        <taxon>Flavobacteriia</taxon>
        <taxon>Flavobacteriales</taxon>
        <taxon>Phaeocystidibacteraceae</taxon>
        <taxon>Phaeocystidibacter</taxon>
    </lineage>
</organism>
<protein>
    <submittedName>
        <fullName evidence="1">Uncharacterized protein</fullName>
    </submittedName>
</protein>
<name>A0A6L3ZFC1_9FLAO</name>